<dbReference type="RefSeq" id="WP_329494083.1">
    <property type="nucleotide sequence ID" value="NZ_CP108460.1"/>
</dbReference>
<name>A0ABZ1WGJ9_9ACTN</name>
<keyword evidence="2" id="KW-1185">Reference proteome</keyword>
<gene>
    <name evidence="1" type="ORF">OG469_32485</name>
</gene>
<reference evidence="1 2" key="1">
    <citation type="submission" date="2022-10" db="EMBL/GenBank/DDBJ databases">
        <title>The complete genomes of actinobacterial strains from the NBC collection.</title>
        <authorList>
            <person name="Joergensen T.S."/>
            <person name="Alvarez Arevalo M."/>
            <person name="Sterndorff E.B."/>
            <person name="Faurdal D."/>
            <person name="Vuksanovic O."/>
            <person name="Mourched A.-S."/>
            <person name="Charusanti P."/>
            <person name="Shaw S."/>
            <person name="Blin K."/>
            <person name="Weber T."/>
        </authorList>
    </citation>
    <scope>NUCLEOTIDE SEQUENCE [LARGE SCALE GENOMIC DNA]</scope>
    <source>
        <strain evidence="1 2">NBC_01247</strain>
    </source>
</reference>
<protein>
    <submittedName>
        <fullName evidence="1">Uncharacterized protein</fullName>
    </submittedName>
</protein>
<dbReference type="EMBL" id="CP108482">
    <property type="protein sequence ID" value="WUS59805.1"/>
    <property type="molecule type" value="Genomic_DNA"/>
</dbReference>
<sequence>MPGQRKRRRHQQEEARRAAERFVPARGHWEVLFSTQDETQWQRGLRVLRATDTRIDWSAVRIDILCGRVVQPTTYRLSQFVPAAAPGPDQDAAEH</sequence>
<evidence type="ECO:0000313" key="2">
    <source>
        <dbReference type="Proteomes" id="UP001432014"/>
    </source>
</evidence>
<evidence type="ECO:0000313" key="1">
    <source>
        <dbReference type="EMBL" id="WUS59805.1"/>
    </source>
</evidence>
<dbReference type="Proteomes" id="UP001432014">
    <property type="component" value="Chromosome"/>
</dbReference>
<organism evidence="1 2">
    <name type="scientific">Kitasatospora herbaricolor</name>
    <dbReference type="NCBI Taxonomy" id="68217"/>
    <lineage>
        <taxon>Bacteria</taxon>
        <taxon>Bacillati</taxon>
        <taxon>Actinomycetota</taxon>
        <taxon>Actinomycetes</taxon>
        <taxon>Kitasatosporales</taxon>
        <taxon>Streptomycetaceae</taxon>
        <taxon>Kitasatospora</taxon>
    </lineage>
</organism>
<proteinExistence type="predicted"/>
<accession>A0ABZ1WGJ9</accession>